<evidence type="ECO:0000259" key="1">
    <source>
        <dbReference type="Pfam" id="PF00308"/>
    </source>
</evidence>
<dbReference type="InterPro" id="IPR027417">
    <property type="entry name" value="P-loop_NTPase"/>
</dbReference>
<dbReference type="Proteomes" id="UP000215215">
    <property type="component" value="Unassembled WGS sequence"/>
</dbReference>
<dbReference type="SUPFAM" id="SSF160246">
    <property type="entry name" value="EspE N-terminal domain-like"/>
    <property type="match status" value="1"/>
</dbReference>
<sequence length="219" mass="25084">MGENIWDKAKESGLISNMQFKKSLELQREEGKELEVCLFENGALDEDKWLEFLVSEYQCRSLNLDELEIDEEAVRVIPARFARRLRIIPVRKARKALAISMLNPLNSNTLKIISQITDYEILPFTSKKSQIDKAIETYYTGEETGERGYFPVIETMEGIPLLDEFTFENFVVDKGNEFAYTLALSVAKNYNDNYNPLFLHGGVGLGKTHLLNAIGNYIR</sequence>
<evidence type="ECO:0000313" key="4">
    <source>
        <dbReference type="Proteomes" id="UP000215215"/>
    </source>
</evidence>
<name>A0A235BS38_UNCW3</name>
<dbReference type="Gene3D" id="3.30.300.160">
    <property type="entry name" value="Type II secretion system, protein E, N-terminal domain"/>
    <property type="match status" value="1"/>
</dbReference>
<feature type="domain" description="Chromosomal replication initiator protein DnaA ATPAse" evidence="1">
    <location>
        <begin position="163"/>
        <end position="218"/>
    </location>
</feature>
<dbReference type="Pfam" id="PF00308">
    <property type="entry name" value="Bac_DnaA"/>
    <property type="match status" value="1"/>
</dbReference>
<dbReference type="EMBL" id="NOZQ01000186">
    <property type="protein sequence ID" value="OYD14375.1"/>
    <property type="molecule type" value="Genomic_DNA"/>
</dbReference>
<dbReference type="Pfam" id="PF05157">
    <property type="entry name" value="MshEN"/>
    <property type="match status" value="1"/>
</dbReference>
<feature type="domain" description="Type II secretion system protein GspE N-terminal" evidence="2">
    <location>
        <begin position="60"/>
        <end position="143"/>
    </location>
</feature>
<proteinExistence type="predicted"/>
<dbReference type="SUPFAM" id="SSF52540">
    <property type="entry name" value="P-loop containing nucleoside triphosphate hydrolases"/>
    <property type="match status" value="1"/>
</dbReference>
<dbReference type="InterPro" id="IPR037257">
    <property type="entry name" value="T2SS_E_N_sf"/>
</dbReference>
<feature type="non-terminal residue" evidence="3">
    <location>
        <position position="219"/>
    </location>
</feature>
<dbReference type="InterPro" id="IPR013317">
    <property type="entry name" value="DnaA_dom"/>
</dbReference>
<comment type="caution">
    <text evidence="3">The sequence shown here is derived from an EMBL/GenBank/DDBJ whole genome shotgun (WGS) entry which is preliminary data.</text>
</comment>
<reference evidence="3 4" key="1">
    <citation type="submission" date="2017-07" db="EMBL/GenBank/DDBJ databases">
        <title>Recovery of genomes from metagenomes via a dereplication, aggregation, and scoring strategy.</title>
        <authorList>
            <person name="Sieber C.M."/>
            <person name="Probst A.J."/>
            <person name="Sharrar A."/>
            <person name="Thomas B.C."/>
            <person name="Hess M."/>
            <person name="Tringe S.G."/>
            <person name="Banfield J.F."/>
        </authorList>
    </citation>
    <scope>NUCLEOTIDE SEQUENCE [LARGE SCALE GENOMIC DNA]</scope>
    <source>
        <strain evidence="3">JGI_Cruoil_03_44_89</strain>
    </source>
</reference>
<dbReference type="GO" id="GO:0005886">
    <property type="term" value="C:plasma membrane"/>
    <property type="evidence" value="ECO:0007669"/>
    <property type="project" value="TreeGrafter"/>
</dbReference>
<dbReference type="InterPro" id="IPR007831">
    <property type="entry name" value="T2SS_GspE_N"/>
</dbReference>
<dbReference type="PANTHER" id="PTHR30050">
    <property type="entry name" value="CHROMOSOMAL REPLICATION INITIATOR PROTEIN DNAA"/>
    <property type="match status" value="1"/>
</dbReference>
<dbReference type="Gene3D" id="3.40.50.300">
    <property type="entry name" value="P-loop containing nucleotide triphosphate hydrolases"/>
    <property type="match status" value="1"/>
</dbReference>
<organism evidence="3 4">
    <name type="scientific">candidate division WOR-3 bacterium JGI_Cruoil_03_44_89</name>
    <dbReference type="NCBI Taxonomy" id="1973748"/>
    <lineage>
        <taxon>Bacteria</taxon>
        <taxon>Bacteria division WOR-3</taxon>
    </lineage>
</organism>
<protein>
    <recommendedName>
        <fullName evidence="5">Chromosomal replication initiator protein DnaA</fullName>
    </recommendedName>
</protein>
<dbReference type="PANTHER" id="PTHR30050:SF2">
    <property type="entry name" value="CHROMOSOMAL REPLICATION INITIATOR PROTEIN DNAA"/>
    <property type="match status" value="1"/>
</dbReference>
<accession>A0A235BS38</accession>
<evidence type="ECO:0008006" key="5">
    <source>
        <dbReference type="Google" id="ProtNLM"/>
    </source>
</evidence>
<gene>
    <name evidence="3" type="ORF">CH333_08150</name>
</gene>
<dbReference type="GO" id="GO:0003688">
    <property type="term" value="F:DNA replication origin binding"/>
    <property type="evidence" value="ECO:0007669"/>
    <property type="project" value="TreeGrafter"/>
</dbReference>
<dbReference type="GO" id="GO:0006270">
    <property type="term" value="P:DNA replication initiation"/>
    <property type="evidence" value="ECO:0007669"/>
    <property type="project" value="TreeGrafter"/>
</dbReference>
<dbReference type="AlphaFoldDB" id="A0A235BS38"/>
<evidence type="ECO:0000259" key="2">
    <source>
        <dbReference type="Pfam" id="PF05157"/>
    </source>
</evidence>
<evidence type="ECO:0000313" key="3">
    <source>
        <dbReference type="EMBL" id="OYD14375.1"/>
    </source>
</evidence>